<reference evidence="2 3" key="1">
    <citation type="journal article" date="2024" name="Microbiology">
        <title>Methylomarinum rosea sp. nov., a novel halophilic methanotrophic bacterium from the hypersaline Lake Elton.</title>
        <authorList>
            <person name="Suleimanov R.Z."/>
            <person name="Oshkin I.Y."/>
            <person name="Danilova O.V."/>
            <person name="Suzina N.E."/>
            <person name="Dedysh S.N."/>
        </authorList>
    </citation>
    <scope>NUCLEOTIDE SEQUENCE [LARGE SCALE GENOMIC DNA]</scope>
    <source>
        <strain evidence="2 3">Ch1-1</strain>
    </source>
</reference>
<accession>A0AAU7NRV6</accession>
<name>A0AAU7NRV6_9GAMM</name>
<dbReference type="InterPro" id="IPR037523">
    <property type="entry name" value="VOC_core"/>
</dbReference>
<keyword evidence="3" id="KW-1185">Reference proteome</keyword>
<dbReference type="Proteomes" id="UP001225378">
    <property type="component" value="Chromosome"/>
</dbReference>
<evidence type="ECO:0000259" key="1">
    <source>
        <dbReference type="PROSITE" id="PS51819"/>
    </source>
</evidence>
<evidence type="ECO:0000313" key="3">
    <source>
        <dbReference type="Proteomes" id="UP001225378"/>
    </source>
</evidence>
<dbReference type="SUPFAM" id="SSF54593">
    <property type="entry name" value="Glyoxalase/Bleomycin resistance protein/Dihydroxybiphenyl dioxygenase"/>
    <property type="match status" value="1"/>
</dbReference>
<feature type="domain" description="VOC" evidence="1">
    <location>
        <begin position="4"/>
        <end position="140"/>
    </location>
</feature>
<evidence type="ECO:0000313" key="2">
    <source>
        <dbReference type="EMBL" id="XBS19725.1"/>
    </source>
</evidence>
<organism evidence="2 3">
    <name type="scientific">Methylomarinum roseum</name>
    <dbReference type="NCBI Taxonomy" id="3067653"/>
    <lineage>
        <taxon>Bacteria</taxon>
        <taxon>Pseudomonadati</taxon>
        <taxon>Pseudomonadota</taxon>
        <taxon>Gammaproteobacteria</taxon>
        <taxon>Methylococcales</taxon>
        <taxon>Methylococcaceae</taxon>
        <taxon>Methylomarinum</taxon>
    </lineage>
</organism>
<dbReference type="RefSeq" id="WP_305907529.1">
    <property type="nucleotide sequence ID" value="NZ_CP157743.1"/>
</dbReference>
<dbReference type="CDD" id="cd06587">
    <property type="entry name" value="VOC"/>
    <property type="match status" value="1"/>
</dbReference>
<dbReference type="InterPro" id="IPR029068">
    <property type="entry name" value="Glyas_Bleomycin-R_OHBP_Dase"/>
</dbReference>
<sequence length="165" mass="18337">MGSGFSHVGLSTLDMDATIQFYKNVLGFPLVAEHKTRIKEGGMLRQAYFEVGDQQFIVFMEPKEISGIPAEYDTGINGALGLPGGMYHFALKIHTLDGLEKMRNKLEDQGIDVSQVIDLGHAKSIFLLDPNNLQIEFCCDIRTFTDSDLHQQSEASIVLPDQDDD</sequence>
<dbReference type="KEGG" id="mech:Q9L42_015360"/>
<dbReference type="EMBL" id="CP157743">
    <property type="protein sequence ID" value="XBS19725.1"/>
    <property type="molecule type" value="Genomic_DNA"/>
</dbReference>
<dbReference type="Pfam" id="PF00903">
    <property type="entry name" value="Glyoxalase"/>
    <property type="match status" value="1"/>
</dbReference>
<proteinExistence type="predicted"/>
<dbReference type="InterPro" id="IPR004360">
    <property type="entry name" value="Glyas_Fos-R_dOase_dom"/>
</dbReference>
<dbReference type="Gene3D" id="3.10.180.10">
    <property type="entry name" value="2,3-Dihydroxybiphenyl 1,2-Dioxygenase, domain 1"/>
    <property type="match status" value="1"/>
</dbReference>
<dbReference type="AlphaFoldDB" id="A0AAU7NRV6"/>
<dbReference type="PROSITE" id="PS51819">
    <property type="entry name" value="VOC"/>
    <property type="match status" value="1"/>
</dbReference>
<gene>
    <name evidence="2" type="ORF">Q9L42_015360</name>
</gene>
<protein>
    <submittedName>
        <fullName evidence="2">VOC family protein</fullName>
    </submittedName>
</protein>